<dbReference type="Proteomes" id="UP001242368">
    <property type="component" value="Unassembled WGS sequence"/>
</dbReference>
<proteinExistence type="predicted"/>
<sequence length="167" mass="18514">MAQKRHIIGALFFSILFLSGCEKDDLCSGQDNATPLVVFGFYNQSNVAERKVFQNIVCYEAGRPSNDSIAFSNASSIKLPLKINGSESVWVLKLKQTTGNVTTAINDTIRFNYATTSEYVSKACGYKTIFMNVNTTLNNGNPGHWITSQESVNQIVNETNEHVTILY</sequence>
<protein>
    <submittedName>
        <fullName evidence="1">DUF6452 family protein</fullName>
    </submittedName>
</protein>
<dbReference type="RefSeq" id="WP_290363750.1">
    <property type="nucleotide sequence ID" value="NZ_JAUFQU010000001.1"/>
</dbReference>
<name>A0ABT8CVN7_9FLAO</name>
<evidence type="ECO:0000313" key="2">
    <source>
        <dbReference type="Proteomes" id="UP001242368"/>
    </source>
</evidence>
<dbReference type="InterPro" id="IPR045607">
    <property type="entry name" value="DUF6452"/>
</dbReference>
<keyword evidence="2" id="KW-1185">Reference proteome</keyword>
<organism evidence="1 2">
    <name type="scientific">Paenimyroides ceti</name>
    <dbReference type="NCBI Taxonomy" id="395087"/>
    <lineage>
        <taxon>Bacteria</taxon>
        <taxon>Pseudomonadati</taxon>
        <taxon>Bacteroidota</taxon>
        <taxon>Flavobacteriia</taxon>
        <taxon>Flavobacteriales</taxon>
        <taxon>Flavobacteriaceae</taxon>
        <taxon>Paenimyroides</taxon>
    </lineage>
</organism>
<comment type="caution">
    <text evidence="1">The sequence shown here is derived from an EMBL/GenBank/DDBJ whole genome shotgun (WGS) entry which is preliminary data.</text>
</comment>
<dbReference type="EMBL" id="JAUFQU010000001">
    <property type="protein sequence ID" value="MDN3707796.1"/>
    <property type="molecule type" value="Genomic_DNA"/>
</dbReference>
<accession>A0ABT8CVN7</accession>
<evidence type="ECO:0000313" key="1">
    <source>
        <dbReference type="EMBL" id="MDN3707796.1"/>
    </source>
</evidence>
<reference evidence="2" key="1">
    <citation type="journal article" date="2019" name="Int. J. Syst. Evol. Microbiol.">
        <title>The Global Catalogue of Microorganisms (GCM) 10K type strain sequencing project: providing services to taxonomists for standard genome sequencing and annotation.</title>
        <authorList>
            <consortium name="The Broad Institute Genomics Platform"/>
            <consortium name="The Broad Institute Genome Sequencing Center for Infectious Disease"/>
            <person name="Wu L."/>
            <person name="Ma J."/>
        </authorList>
    </citation>
    <scope>NUCLEOTIDE SEQUENCE [LARGE SCALE GENOMIC DNA]</scope>
    <source>
        <strain evidence="2">CECT 7184</strain>
    </source>
</reference>
<gene>
    <name evidence="1" type="ORF">QW060_11805</name>
</gene>
<dbReference type="Pfam" id="PF20050">
    <property type="entry name" value="DUF6452"/>
    <property type="match status" value="1"/>
</dbReference>
<dbReference type="PROSITE" id="PS51257">
    <property type="entry name" value="PROKAR_LIPOPROTEIN"/>
    <property type="match status" value="1"/>
</dbReference>